<proteinExistence type="predicted"/>
<dbReference type="RefSeq" id="XP_003101750.2">
    <property type="nucleotide sequence ID" value="XM_003101702.2"/>
</dbReference>
<name>E3MPS4_CAERE</name>
<evidence type="ECO:0000313" key="3">
    <source>
        <dbReference type="Proteomes" id="UP000008281"/>
    </source>
</evidence>
<keyword evidence="1" id="KW-0175">Coiled coil</keyword>
<keyword evidence="3" id="KW-1185">Reference proteome</keyword>
<dbReference type="HOGENOM" id="CLU_042576_0_0_1"/>
<feature type="coiled-coil region" evidence="1">
    <location>
        <begin position="117"/>
        <end position="144"/>
    </location>
</feature>
<gene>
    <name evidence="2" type="ORF">CRE_12075</name>
</gene>
<dbReference type="Pfam" id="PF12078">
    <property type="entry name" value="DUF3557"/>
    <property type="match status" value="1"/>
</dbReference>
<sequence>MNRPPPLSYESLKTVLGQMDANTRFRLFSRIPSICSTDKVVPLRIQTFLAHNNSFMINNTGYEVKVYKKYPDANKSGLALTDLDQYGFKDDSGKNALTPGDVDFRDESLVTHGEPGYHQQDERIPDLEKTLEELRRKIEFVESFGPIPKVIERNSVYKPFEHQKLLKVFMKGTGNTTIERCQEFEIARKMAHLKLSGEIKNQLAKLQPFYSRRDGVPLPYEIFLQFSVTSPGQKHIERVRYSKKLHESAKYLSIRLFGNRRHPVHIKLLNLNGNGIMRLPVALRLKIEEIEALGKNIHLLQRSLVPLLDAPIKRLNTFFNEDEDFEYSILKEVRHLQVLENHPYIRPQVVLNLQNLIFHKISQFEYSWSVEDFLLVIKNWVESGKKVGSCYSFGTSEHVKNTILGKITEEYKDAETGDA</sequence>
<dbReference type="PANTHER" id="PTHR31379:SF1">
    <property type="entry name" value="F-BOX C PROTEIN-RELATED"/>
    <property type="match status" value="1"/>
</dbReference>
<dbReference type="GeneID" id="9813521"/>
<dbReference type="CTD" id="9813521"/>
<dbReference type="AlphaFoldDB" id="E3MPS4"/>
<dbReference type="InterPro" id="IPR021942">
    <property type="entry name" value="DUF3557"/>
</dbReference>
<accession>E3MPS4</accession>
<reference evidence="2" key="1">
    <citation type="submission" date="2007-07" db="EMBL/GenBank/DDBJ databases">
        <title>PCAP assembly of the Caenorhabditis remanei genome.</title>
        <authorList>
            <consortium name="The Caenorhabditis remanei Sequencing Consortium"/>
            <person name="Wilson R.K."/>
        </authorList>
    </citation>
    <scope>NUCLEOTIDE SEQUENCE [LARGE SCALE GENOMIC DNA]</scope>
    <source>
        <strain evidence="2">PB4641</strain>
    </source>
</reference>
<evidence type="ECO:0000256" key="1">
    <source>
        <dbReference type="SAM" id="Coils"/>
    </source>
</evidence>
<dbReference type="InParanoid" id="E3MPS4"/>
<dbReference type="Proteomes" id="UP000008281">
    <property type="component" value="Unassembled WGS sequence"/>
</dbReference>
<dbReference type="PANTHER" id="PTHR31379">
    <property type="entry name" value="F-BOX C PROTEIN-RELATED-RELATED"/>
    <property type="match status" value="1"/>
</dbReference>
<dbReference type="KEGG" id="crq:GCK72_004148"/>
<dbReference type="EMBL" id="DS268464">
    <property type="protein sequence ID" value="EFP06613.1"/>
    <property type="molecule type" value="Genomic_DNA"/>
</dbReference>
<evidence type="ECO:0000313" key="2">
    <source>
        <dbReference type="EMBL" id="EFP06613.1"/>
    </source>
</evidence>
<organism evidence="3">
    <name type="scientific">Caenorhabditis remanei</name>
    <name type="common">Caenorhabditis vulgaris</name>
    <dbReference type="NCBI Taxonomy" id="31234"/>
    <lineage>
        <taxon>Eukaryota</taxon>
        <taxon>Metazoa</taxon>
        <taxon>Ecdysozoa</taxon>
        <taxon>Nematoda</taxon>
        <taxon>Chromadorea</taxon>
        <taxon>Rhabditida</taxon>
        <taxon>Rhabditina</taxon>
        <taxon>Rhabditomorpha</taxon>
        <taxon>Rhabditoidea</taxon>
        <taxon>Rhabditidae</taxon>
        <taxon>Peloderinae</taxon>
        <taxon>Caenorhabditis</taxon>
    </lineage>
</organism>
<protein>
    <submittedName>
        <fullName evidence="2">Uncharacterized protein</fullName>
    </submittedName>
</protein>
<dbReference type="OrthoDB" id="5889481at2759"/>